<organism evidence="2 3">
    <name type="scientific">Lachnellula occidentalis</name>
    <dbReference type="NCBI Taxonomy" id="215460"/>
    <lineage>
        <taxon>Eukaryota</taxon>
        <taxon>Fungi</taxon>
        <taxon>Dikarya</taxon>
        <taxon>Ascomycota</taxon>
        <taxon>Pezizomycotina</taxon>
        <taxon>Leotiomycetes</taxon>
        <taxon>Helotiales</taxon>
        <taxon>Lachnaceae</taxon>
        <taxon>Lachnellula</taxon>
    </lineage>
</organism>
<reference evidence="2 3" key="1">
    <citation type="submission" date="2018-05" db="EMBL/GenBank/DDBJ databases">
        <title>Genome sequencing and assembly of the regulated plant pathogen Lachnellula willkommii and related sister species for the development of diagnostic species identification markers.</title>
        <authorList>
            <person name="Giroux E."/>
            <person name="Bilodeau G."/>
        </authorList>
    </citation>
    <scope>NUCLEOTIDE SEQUENCE [LARGE SCALE GENOMIC DNA]</scope>
    <source>
        <strain evidence="2 3">CBS 160.35</strain>
    </source>
</reference>
<feature type="compositionally biased region" description="Basic residues" evidence="1">
    <location>
        <begin position="475"/>
        <end position="500"/>
    </location>
</feature>
<feature type="compositionally biased region" description="Basic and acidic residues" evidence="1">
    <location>
        <begin position="341"/>
        <end position="357"/>
    </location>
</feature>
<feature type="region of interest" description="Disordered" evidence="1">
    <location>
        <begin position="470"/>
        <end position="555"/>
    </location>
</feature>
<accession>A0A8H8RX04</accession>
<dbReference type="Proteomes" id="UP000443090">
    <property type="component" value="Unassembled WGS sequence"/>
</dbReference>
<keyword evidence="3" id="KW-1185">Reference proteome</keyword>
<feature type="compositionally biased region" description="Basic and acidic residues" evidence="1">
    <location>
        <begin position="501"/>
        <end position="534"/>
    </location>
</feature>
<proteinExistence type="predicted"/>
<dbReference type="EMBL" id="QGMI01000275">
    <property type="protein sequence ID" value="TVY43558.1"/>
    <property type="molecule type" value="Genomic_DNA"/>
</dbReference>
<feature type="region of interest" description="Disordered" evidence="1">
    <location>
        <begin position="686"/>
        <end position="706"/>
    </location>
</feature>
<name>A0A8H8RX04_9HELO</name>
<protein>
    <submittedName>
        <fullName evidence="2">Uncharacterized protein</fullName>
    </submittedName>
</protein>
<dbReference type="OrthoDB" id="5408998at2759"/>
<sequence length="706" mass="77899">MVYIPPPPYSETDIYSNTSSHPILTPATSQADNLSVVGHAQLSTASSIDDSVIYTPLHSPTASDHPESLQDGFGHVSTSSAAVYFESRPVHGQTPAQAMTHNITITSRTQPEELPYQQGWATRDITEQDWQTFVNYLLPDHIAAVNNDFQQELMEERMHQLSLGPKNDKTRADISEVDAQLDLLRLPLSFSSPDSLSATPATIAEWNEGFFKPRGVEIVINKPEPQVAADEETRRVPGAWVPYDHEIPGGASRNSSRGRRGLFGSFKSFSGLEASSGNFRMGPIVADNEGLRIGKNGLVASANGLRMGNVFVADQSGLRLGGARGFVADGHGVSIGGRAFGRRDSNDHHHERHERHERGRGRVHRHGRHHQHRGRSASTSSSSSSDSDASDVESSVGSLPDYDDIQEQALPVARKSLIDWLNHPDQPITQDTVKGMKREIKTARTERPEQFQQDMVALRKEVRDLLKTFKEQKRVQKQQRKANQKAKRAAKKAQRKARRDAKKEERKSRKDERKCKGTGELRRGPPWARSRDHLPMSTPAVPLPILTPETPPSTRGFPFGRAASVPFVNPPFSRPHGPPGMSAMHGGWPYTQGLSVPPIPGGYPSPDPISQGAEHLHAQAVQVDSAAERKEAHAIVIRTAATAQGLGEKQKLKMMTEASTLEEEGEKYRREADRLRAEALHLDGELARDLHEENPEEGQVSGVIQH</sequence>
<gene>
    <name evidence="2" type="ORF">LOCC1_G003048</name>
</gene>
<evidence type="ECO:0000313" key="2">
    <source>
        <dbReference type="EMBL" id="TVY43558.1"/>
    </source>
</evidence>
<feature type="compositionally biased region" description="Basic residues" evidence="1">
    <location>
        <begin position="358"/>
        <end position="375"/>
    </location>
</feature>
<comment type="caution">
    <text evidence="2">The sequence shown here is derived from an EMBL/GenBank/DDBJ whole genome shotgun (WGS) entry which is preliminary data.</text>
</comment>
<dbReference type="AlphaFoldDB" id="A0A8H8RX04"/>
<feature type="compositionally biased region" description="Low complexity" evidence="1">
    <location>
        <begin position="376"/>
        <end position="398"/>
    </location>
</feature>
<feature type="region of interest" description="Disordered" evidence="1">
    <location>
        <begin position="338"/>
        <end position="402"/>
    </location>
</feature>
<evidence type="ECO:0000313" key="3">
    <source>
        <dbReference type="Proteomes" id="UP000443090"/>
    </source>
</evidence>
<evidence type="ECO:0000256" key="1">
    <source>
        <dbReference type="SAM" id="MobiDB-lite"/>
    </source>
</evidence>